<name>A0A849VMS6_9HYPH</name>
<dbReference type="EMBL" id="JABUMX010000001">
    <property type="protein sequence ID" value="NTS30696.1"/>
    <property type="molecule type" value="Genomic_DNA"/>
</dbReference>
<organism evidence="1 2">
    <name type="scientific">Phyllobacterium pellucidum</name>
    <dbReference type="NCBI Taxonomy" id="2740464"/>
    <lineage>
        <taxon>Bacteria</taxon>
        <taxon>Pseudomonadati</taxon>
        <taxon>Pseudomonadota</taxon>
        <taxon>Alphaproteobacteria</taxon>
        <taxon>Hyphomicrobiales</taxon>
        <taxon>Phyllobacteriaceae</taxon>
        <taxon>Phyllobacterium</taxon>
    </lineage>
</organism>
<reference evidence="1 2" key="1">
    <citation type="submission" date="2020-05" db="EMBL/GenBank/DDBJ databases">
        <authorList>
            <person name="Kim M.K."/>
        </authorList>
    </citation>
    <scope>NUCLEOTIDE SEQUENCE [LARGE SCALE GENOMIC DNA]</scope>
    <source>
        <strain evidence="1 2">BT25</strain>
    </source>
</reference>
<dbReference type="RefSeq" id="WP_174207768.1">
    <property type="nucleotide sequence ID" value="NZ_JABUMX010000001.1"/>
</dbReference>
<keyword evidence="2" id="KW-1185">Reference proteome</keyword>
<evidence type="ECO:0000313" key="1">
    <source>
        <dbReference type="EMBL" id="NTS30696.1"/>
    </source>
</evidence>
<evidence type="ECO:0000313" key="2">
    <source>
        <dbReference type="Proteomes" id="UP000550508"/>
    </source>
</evidence>
<dbReference type="Proteomes" id="UP000550508">
    <property type="component" value="Unassembled WGS sequence"/>
</dbReference>
<dbReference type="AlphaFoldDB" id="A0A849VMS6"/>
<comment type="caution">
    <text evidence="1">The sequence shown here is derived from an EMBL/GenBank/DDBJ whole genome shotgun (WGS) entry which is preliminary data.</text>
</comment>
<proteinExistence type="predicted"/>
<protein>
    <submittedName>
        <fullName evidence="1">Uncharacterized protein</fullName>
    </submittedName>
</protein>
<gene>
    <name evidence="1" type="ORF">HQ945_05470</name>
</gene>
<sequence>MTTEQMISDWMDRNGAPRRFSRGESTDFLAIRSYLEKHGYRLSGHRYEYIFSRNGMPRRKFDWRGLLRFVDDLRVADGLPPILARLA</sequence>
<accession>A0A849VMS6</accession>